<evidence type="ECO:0000313" key="1">
    <source>
        <dbReference type="EMBL" id="GBN33215.1"/>
    </source>
</evidence>
<organism evidence="1 2">
    <name type="scientific">Araneus ventricosus</name>
    <name type="common">Orbweaver spider</name>
    <name type="synonym">Epeira ventricosa</name>
    <dbReference type="NCBI Taxonomy" id="182803"/>
    <lineage>
        <taxon>Eukaryota</taxon>
        <taxon>Metazoa</taxon>
        <taxon>Ecdysozoa</taxon>
        <taxon>Arthropoda</taxon>
        <taxon>Chelicerata</taxon>
        <taxon>Arachnida</taxon>
        <taxon>Araneae</taxon>
        <taxon>Araneomorphae</taxon>
        <taxon>Entelegynae</taxon>
        <taxon>Araneoidea</taxon>
        <taxon>Araneidae</taxon>
        <taxon>Araneus</taxon>
    </lineage>
</organism>
<proteinExistence type="predicted"/>
<dbReference type="EMBL" id="BGPR01008349">
    <property type="protein sequence ID" value="GBN33215.1"/>
    <property type="molecule type" value="Genomic_DNA"/>
</dbReference>
<comment type="caution">
    <text evidence="1">The sequence shown here is derived from an EMBL/GenBank/DDBJ whole genome shotgun (WGS) entry which is preliminary data.</text>
</comment>
<evidence type="ECO:0000313" key="2">
    <source>
        <dbReference type="Proteomes" id="UP000499080"/>
    </source>
</evidence>
<dbReference type="Proteomes" id="UP000499080">
    <property type="component" value="Unassembled WGS sequence"/>
</dbReference>
<sequence length="134" mass="15216">MVKPLSYGLSFHEFRPRFALFPIAGTGRIDLARGLVSESFVSRGMAVNISHIKGKGVAIRNHCIHSLERCRDICKATRTKKARLFEFHRSQSTSTNLERLEVWPSHTPLQYGFTMLVHLLFVAMSVSNRENVSN</sequence>
<accession>A0A4Y2N1K2</accession>
<keyword evidence="2" id="KW-1185">Reference proteome</keyword>
<protein>
    <submittedName>
        <fullName evidence="1">Uncharacterized protein</fullName>
    </submittedName>
</protein>
<dbReference type="AlphaFoldDB" id="A0A4Y2N1K2"/>
<gene>
    <name evidence="1" type="ORF">AVEN_104414_1</name>
</gene>
<reference evidence="1 2" key="1">
    <citation type="journal article" date="2019" name="Sci. Rep.">
        <title>Orb-weaving spider Araneus ventricosus genome elucidates the spidroin gene catalogue.</title>
        <authorList>
            <person name="Kono N."/>
            <person name="Nakamura H."/>
            <person name="Ohtoshi R."/>
            <person name="Moran D.A.P."/>
            <person name="Shinohara A."/>
            <person name="Yoshida Y."/>
            <person name="Fujiwara M."/>
            <person name="Mori M."/>
            <person name="Tomita M."/>
            <person name="Arakawa K."/>
        </authorList>
    </citation>
    <scope>NUCLEOTIDE SEQUENCE [LARGE SCALE GENOMIC DNA]</scope>
</reference>
<name>A0A4Y2N1K2_ARAVE</name>